<keyword evidence="3" id="KW-1185">Reference proteome</keyword>
<reference evidence="2 3" key="1">
    <citation type="journal article" date="2020" name="Phytopathology">
        <title>Genome Sequence Resources of Colletotrichum truncatum, C. plurivorum, C. musicola, and C. sojae: Four Species Pathogenic to Soybean (Glycine max).</title>
        <authorList>
            <person name="Rogerio F."/>
            <person name="Boufleur T.R."/>
            <person name="Ciampi-Guillardi M."/>
            <person name="Sukno S.A."/>
            <person name="Thon M.R."/>
            <person name="Massola Junior N.S."/>
            <person name="Baroncelli R."/>
        </authorList>
    </citation>
    <scope>NUCLEOTIDE SEQUENCE [LARGE SCALE GENOMIC DNA]</scope>
    <source>
        <strain evidence="2 3">LFN0009</strain>
    </source>
</reference>
<sequence>MAWCAADPTAATSSSLPNDQLMFRPCLSLPAGCTLPVGWDVNVTNSGDPAAGIATSNQSAARHVTLPQGSSSSSRLQQQQHRDDAKAASEHTDRASRCASASQFFRGFSRRPGRRSQVSTAAENPEQELPSLVYSLLR</sequence>
<feature type="region of interest" description="Disordered" evidence="1">
    <location>
        <begin position="45"/>
        <end position="138"/>
    </location>
</feature>
<evidence type="ECO:0000256" key="1">
    <source>
        <dbReference type="SAM" id="MobiDB-lite"/>
    </source>
</evidence>
<evidence type="ECO:0000313" key="3">
    <source>
        <dbReference type="Proteomes" id="UP000652219"/>
    </source>
</evidence>
<evidence type="ECO:0000313" key="2">
    <source>
        <dbReference type="EMBL" id="KAF6815105.1"/>
    </source>
</evidence>
<protein>
    <submittedName>
        <fullName evidence="2">Uncharacterized protein</fullName>
    </submittedName>
</protein>
<dbReference type="EMBL" id="WIGN01000038">
    <property type="protein sequence ID" value="KAF6815105.1"/>
    <property type="molecule type" value="Genomic_DNA"/>
</dbReference>
<dbReference type="Proteomes" id="UP000652219">
    <property type="component" value="Unassembled WGS sequence"/>
</dbReference>
<organism evidence="2 3">
    <name type="scientific">Colletotrichum sojae</name>
    <dbReference type="NCBI Taxonomy" id="2175907"/>
    <lineage>
        <taxon>Eukaryota</taxon>
        <taxon>Fungi</taxon>
        <taxon>Dikarya</taxon>
        <taxon>Ascomycota</taxon>
        <taxon>Pezizomycotina</taxon>
        <taxon>Sordariomycetes</taxon>
        <taxon>Hypocreomycetidae</taxon>
        <taxon>Glomerellales</taxon>
        <taxon>Glomerellaceae</taxon>
        <taxon>Colletotrichum</taxon>
        <taxon>Colletotrichum orchidearum species complex</taxon>
    </lineage>
</organism>
<dbReference type="AlphaFoldDB" id="A0A8H6N0N6"/>
<comment type="caution">
    <text evidence="2">The sequence shown here is derived from an EMBL/GenBank/DDBJ whole genome shotgun (WGS) entry which is preliminary data.</text>
</comment>
<feature type="compositionally biased region" description="Low complexity" evidence="1">
    <location>
        <begin position="68"/>
        <end position="79"/>
    </location>
</feature>
<proteinExistence type="predicted"/>
<name>A0A8H6N0N6_9PEZI</name>
<feature type="compositionally biased region" description="Basic and acidic residues" evidence="1">
    <location>
        <begin position="80"/>
        <end position="96"/>
    </location>
</feature>
<gene>
    <name evidence="2" type="ORF">CSOJ01_03742</name>
</gene>
<accession>A0A8H6N0N6</accession>